<feature type="compositionally biased region" description="Low complexity" evidence="1">
    <location>
        <begin position="489"/>
        <end position="503"/>
    </location>
</feature>
<dbReference type="Proteomes" id="UP000582837">
    <property type="component" value="Unassembled WGS sequence"/>
</dbReference>
<name>A0A841H0C6_9BACT</name>
<dbReference type="RefSeq" id="WP_170036012.1">
    <property type="nucleotide sequence ID" value="NZ_JABDTL010000002.1"/>
</dbReference>
<keyword evidence="4" id="KW-1185">Reference proteome</keyword>
<feature type="region of interest" description="Disordered" evidence="1">
    <location>
        <begin position="476"/>
        <end position="519"/>
    </location>
</feature>
<feature type="chain" id="PRO_5032320478" description="Cytochrome c family protein" evidence="2">
    <location>
        <begin position="25"/>
        <end position="519"/>
    </location>
</feature>
<organism evidence="3 4">
    <name type="scientific">Longimicrobium terrae</name>
    <dbReference type="NCBI Taxonomy" id="1639882"/>
    <lineage>
        <taxon>Bacteria</taxon>
        <taxon>Pseudomonadati</taxon>
        <taxon>Gemmatimonadota</taxon>
        <taxon>Longimicrobiia</taxon>
        <taxon>Longimicrobiales</taxon>
        <taxon>Longimicrobiaceae</taxon>
        <taxon>Longimicrobium</taxon>
    </lineage>
</organism>
<evidence type="ECO:0000256" key="2">
    <source>
        <dbReference type="SAM" id="SignalP"/>
    </source>
</evidence>
<feature type="signal peptide" evidence="2">
    <location>
        <begin position="1"/>
        <end position="24"/>
    </location>
</feature>
<protein>
    <recommendedName>
        <fullName evidence="5">Cytochrome c family protein</fullName>
    </recommendedName>
</protein>
<reference evidence="3 4" key="1">
    <citation type="submission" date="2020-08" db="EMBL/GenBank/DDBJ databases">
        <title>Genomic Encyclopedia of Type Strains, Phase IV (KMG-IV): sequencing the most valuable type-strain genomes for metagenomic binning, comparative biology and taxonomic classification.</title>
        <authorList>
            <person name="Goeker M."/>
        </authorList>
    </citation>
    <scope>NUCLEOTIDE SEQUENCE [LARGE SCALE GENOMIC DNA]</scope>
    <source>
        <strain evidence="3 4">DSM 29007</strain>
    </source>
</reference>
<evidence type="ECO:0000313" key="4">
    <source>
        <dbReference type="Proteomes" id="UP000582837"/>
    </source>
</evidence>
<keyword evidence="2" id="KW-0732">Signal</keyword>
<gene>
    <name evidence="3" type="ORF">HNQ61_003028</name>
</gene>
<evidence type="ECO:0000313" key="3">
    <source>
        <dbReference type="EMBL" id="MBB6071404.1"/>
    </source>
</evidence>
<dbReference type="EMBL" id="JACHIA010000008">
    <property type="protein sequence ID" value="MBB6071404.1"/>
    <property type="molecule type" value="Genomic_DNA"/>
</dbReference>
<sequence length="519" mass="55633">MRRTHAVVAVLTPFLLTLPACDNAGNARPAEGTLAAAPSPLLPDTLCADPSTPNQLCATIPHEVMVTLGGDYHGLDPKTQTHFDAFSWQSFVALNWPADGSGNPLPGTFADNPAAPRVWEGWTDAAVLFWGDGAAGPCLPQLRAGGGRKLLLQMAKNGQVVNPHATFDEAVGGPLLDRNLNFALFEKKVSPDEAGYIRDSSLVTVAGQQAIDTINFPAGSYASGMTGGSVGAMEVKAAWRILQPQSGDDTTRYYHREAVIHVPAENSPTGTPFCINATVGLVGIHIIHKTGRFPAWVWSTFEHVDNAPECLGEKNCTADPKVRYSFYNPACDTTCKLNTQLRGNQFLQDSSFIWNKTAPYGSRYAWGGRFGSQLGRTQALYVPTDSMNTYWRGQMGNSVWRNYRLIGSQWQAIVPGFPKSDTSSAPAILGNTTLESYIPDNSSCIGCHSFATTADDSVKSADFSFLLGMAGEKPSMMASPRFNRAGGSRPAAPAEYAPRQPAAPARPAPPAAAPGTRRR</sequence>
<proteinExistence type="predicted"/>
<evidence type="ECO:0008006" key="5">
    <source>
        <dbReference type="Google" id="ProtNLM"/>
    </source>
</evidence>
<dbReference type="AlphaFoldDB" id="A0A841H0C6"/>
<evidence type="ECO:0000256" key="1">
    <source>
        <dbReference type="SAM" id="MobiDB-lite"/>
    </source>
</evidence>
<comment type="caution">
    <text evidence="3">The sequence shown here is derived from an EMBL/GenBank/DDBJ whole genome shotgun (WGS) entry which is preliminary data.</text>
</comment>
<accession>A0A841H0C6</accession>